<sequence>MVGYRPTQIRKPADETEFEKNCVVLFKELLNDPNVSRVGTRGQGQDGVDIKGHRDRDPNQLVGIQCKLKVGNSKLTKREVDEEVKKALTFNPPLNEYFIVTTSKNDTKLQQRALGHLEKPRNPERVLIHLPLLICAEAGNARTGGVLGH</sequence>
<dbReference type="Proteomes" id="UP000241229">
    <property type="component" value="Unassembled WGS sequence"/>
</dbReference>
<dbReference type="GO" id="GO:0003676">
    <property type="term" value="F:nucleic acid binding"/>
    <property type="evidence" value="ECO:0007669"/>
    <property type="project" value="InterPro"/>
</dbReference>
<accession>A0A2P7S140</accession>
<dbReference type="Gene3D" id="3.40.1350.10">
    <property type="match status" value="1"/>
</dbReference>
<dbReference type="RefSeq" id="WP_106774312.1">
    <property type="nucleotide sequence ID" value="NZ_PXYK01000023.1"/>
</dbReference>
<proteinExistence type="predicted"/>
<keyword evidence="2" id="KW-1185">Reference proteome</keyword>
<dbReference type="EMBL" id="PXYK01000023">
    <property type="protein sequence ID" value="PSJ56188.1"/>
    <property type="molecule type" value="Genomic_DNA"/>
</dbReference>
<comment type="caution">
    <text evidence="1">The sequence shown here is derived from an EMBL/GenBank/DDBJ whole genome shotgun (WGS) entry which is preliminary data.</text>
</comment>
<gene>
    <name evidence="1" type="ORF">C7I84_21760</name>
</gene>
<protein>
    <submittedName>
        <fullName evidence="1">Uncharacterized protein</fullName>
    </submittedName>
</protein>
<dbReference type="InterPro" id="IPR011856">
    <property type="entry name" value="tRNA_endonuc-like_dom_sf"/>
</dbReference>
<reference evidence="1 2" key="1">
    <citation type="submission" date="2018-03" db="EMBL/GenBank/DDBJ databases">
        <title>The draft genome of Mesorhizobium sp. 6GN-30.</title>
        <authorList>
            <person name="Liu L."/>
            <person name="Li L."/>
            <person name="Wang T."/>
            <person name="Zhang X."/>
            <person name="Liang L."/>
        </authorList>
    </citation>
    <scope>NUCLEOTIDE SEQUENCE [LARGE SCALE GENOMIC DNA]</scope>
    <source>
        <strain evidence="1 2">6GN30</strain>
    </source>
</reference>
<dbReference type="OrthoDB" id="7281435at2"/>
<evidence type="ECO:0000313" key="1">
    <source>
        <dbReference type="EMBL" id="PSJ56188.1"/>
    </source>
</evidence>
<evidence type="ECO:0000313" key="2">
    <source>
        <dbReference type="Proteomes" id="UP000241229"/>
    </source>
</evidence>
<dbReference type="AlphaFoldDB" id="A0A2P7S140"/>
<organism evidence="1 2">
    <name type="scientific">Kumtagia ephedrae</name>
    <dbReference type="NCBI Taxonomy" id="2116701"/>
    <lineage>
        <taxon>Bacteria</taxon>
        <taxon>Pseudomonadati</taxon>
        <taxon>Pseudomonadota</taxon>
        <taxon>Alphaproteobacteria</taxon>
        <taxon>Hyphomicrobiales</taxon>
        <taxon>Phyllobacteriaceae</taxon>
        <taxon>Kumtagia</taxon>
    </lineage>
</organism>
<name>A0A2P7S140_9HYPH</name>